<dbReference type="OrthoDB" id="944318at2"/>
<reference evidence="1 2" key="1">
    <citation type="submission" date="2018-05" db="EMBL/GenBank/DDBJ databases">
        <title>Genomic Encyclopedia of Archaeal and Bacterial Type Strains, Phase II (KMG-II): from individual species to whole genera.</title>
        <authorList>
            <person name="Goeker M."/>
        </authorList>
    </citation>
    <scope>NUCLEOTIDE SEQUENCE [LARGE SCALE GENOMIC DNA]</scope>
    <source>
        <strain evidence="1 2">DSM 22214</strain>
    </source>
</reference>
<comment type="caution">
    <text evidence="1">The sequence shown here is derived from an EMBL/GenBank/DDBJ whole genome shotgun (WGS) entry which is preliminary data.</text>
</comment>
<gene>
    <name evidence="1" type="ORF">LV89_00941</name>
</gene>
<dbReference type="RefSeq" id="WP_109741722.1">
    <property type="nucleotide sequence ID" value="NZ_QGGO01000004.1"/>
</dbReference>
<protein>
    <submittedName>
        <fullName evidence="1">Putative YhgA-like transposase</fullName>
    </submittedName>
</protein>
<evidence type="ECO:0000313" key="1">
    <source>
        <dbReference type="EMBL" id="PWK28163.1"/>
    </source>
</evidence>
<sequence length="307" mass="36410">MKESISRDILWKGIIEDLFEDFLIYFYPNDFHLFDFSKGFIFLDKELEQISIPSPSKNRIADKLVKVFTNEGKEKWILIHIEVQGYEDKHFSERMFTYYYRIFDKYKQRIGALALFTDDIPNFRPNNFENSFLETDIRFSYKTFKLSDHQPNDFQMSENPFAIVMETAWYGLKKNKLTDENLFSLKLDLARRLNKKGFHKDTFGKLCSFIKTYVTFENSELLPKLDSEIDSINQTARPMGIIEAIQEERIRQATERVTKKVTKEVTQKVMNEFMQESCQKLFNKGFSAESIAEMLDYPIDTVKKFIS</sequence>
<organism evidence="1 2">
    <name type="scientific">Arcicella aurantiaca</name>
    <dbReference type="NCBI Taxonomy" id="591202"/>
    <lineage>
        <taxon>Bacteria</taxon>
        <taxon>Pseudomonadati</taxon>
        <taxon>Bacteroidota</taxon>
        <taxon>Cytophagia</taxon>
        <taxon>Cytophagales</taxon>
        <taxon>Flectobacillaceae</taxon>
        <taxon>Arcicella</taxon>
    </lineage>
</organism>
<accession>A0A316EH93</accession>
<name>A0A316EH93_9BACT</name>
<dbReference type="AlphaFoldDB" id="A0A316EH93"/>
<dbReference type="PANTHER" id="PTHR35586">
    <property type="entry name" value="SLL1691 PROTEIN"/>
    <property type="match status" value="1"/>
</dbReference>
<dbReference type="EMBL" id="QGGO01000004">
    <property type="protein sequence ID" value="PWK28163.1"/>
    <property type="molecule type" value="Genomic_DNA"/>
</dbReference>
<proteinExistence type="predicted"/>
<evidence type="ECO:0000313" key="2">
    <source>
        <dbReference type="Proteomes" id="UP000245489"/>
    </source>
</evidence>
<dbReference type="Proteomes" id="UP000245489">
    <property type="component" value="Unassembled WGS sequence"/>
</dbReference>
<dbReference type="PANTHER" id="PTHR35586:SF1">
    <property type="entry name" value="SLL1691 PROTEIN"/>
    <property type="match status" value="1"/>
</dbReference>
<keyword evidence="2" id="KW-1185">Reference proteome</keyword>